<keyword evidence="8 11" id="KW-0648">Protein biosynthesis</keyword>
<evidence type="ECO:0000259" key="13">
    <source>
        <dbReference type="SMART" id="SM00836"/>
    </source>
</evidence>
<dbReference type="PRINTS" id="PR01038">
    <property type="entry name" value="TRNASYNTHARG"/>
</dbReference>
<dbReference type="GO" id="GO:0005737">
    <property type="term" value="C:cytoplasm"/>
    <property type="evidence" value="ECO:0007669"/>
    <property type="project" value="UniProtKB-SubCell"/>
</dbReference>
<dbReference type="SUPFAM" id="SSF47323">
    <property type="entry name" value="Anticodon-binding domain of a subclass of class I aminoacyl-tRNA synthetases"/>
    <property type="match status" value="1"/>
</dbReference>
<dbReference type="FunFam" id="3.40.50.620:FF:000062">
    <property type="entry name" value="Arginine--tRNA ligase"/>
    <property type="match status" value="1"/>
</dbReference>
<dbReference type="SMART" id="SM01016">
    <property type="entry name" value="Arg_tRNA_synt_N"/>
    <property type="match status" value="1"/>
</dbReference>
<dbReference type="Gene3D" id="1.10.730.10">
    <property type="entry name" value="Isoleucyl-tRNA Synthetase, Domain 1"/>
    <property type="match status" value="1"/>
</dbReference>
<feature type="short sequence motif" description="'HIGH' region" evidence="11">
    <location>
        <begin position="162"/>
        <end position="172"/>
    </location>
</feature>
<evidence type="ECO:0000256" key="5">
    <source>
        <dbReference type="ARBA" id="ARBA00022598"/>
    </source>
</evidence>
<comment type="catalytic activity">
    <reaction evidence="10 11">
        <text>tRNA(Arg) + L-arginine + ATP = L-arginyl-tRNA(Arg) + AMP + diphosphate</text>
        <dbReference type="Rhea" id="RHEA:20301"/>
        <dbReference type="Rhea" id="RHEA-COMP:9658"/>
        <dbReference type="Rhea" id="RHEA-COMP:9673"/>
        <dbReference type="ChEBI" id="CHEBI:30616"/>
        <dbReference type="ChEBI" id="CHEBI:32682"/>
        <dbReference type="ChEBI" id="CHEBI:33019"/>
        <dbReference type="ChEBI" id="CHEBI:78442"/>
        <dbReference type="ChEBI" id="CHEBI:78513"/>
        <dbReference type="ChEBI" id="CHEBI:456215"/>
        <dbReference type="EC" id="6.1.1.19"/>
    </reaction>
</comment>
<evidence type="ECO:0000313" key="15">
    <source>
        <dbReference type="EMBL" id="KAA1420854.1"/>
    </source>
</evidence>
<dbReference type="SUPFAM" id="SSF55190">
    <property type="entry name" value="Arginyl-tRNA synthetase (ArgRS), N-terminal 'additional' domain"/>
    <property type="match status" value="1"/>
</dbReference>
<evidence type="ECO:0000256" key="12">
    <source>
        <dbReference type="RuleBase" id="RU363038"/>
    </source>
</evidence>
<dbReference type="Gene3D" id="3.30.1360.70">
    <property type="entry name" value="Arginyl tRNA synthetase N-terminal domain"/>
    <property type="match status" value="1"/>
</dbReference>
<dbReference type="InterPro" id="IPR001412">
    <property type="entry name" value="aa-tRNA-synth_I_CS"/>
</dbReference>
<feature type="domain" description="DALR anticodon binding" evidence="13">
    <location>
        <begin position="462"/>
        <end position="586"/>
    </location>
</feature>
<comment type="similarity">
    <text evidence="2 11 12">Belongs to the class-I aminoacyl-tRNA synthetase family.</text>
</comment>
<dbReference type="InterPro" id="IPR036695">
    <property type="entry name" value="Arg-tRNA-synth_N_sf"/>
</dbReference>
<dbReference type="PROSITE" id="PS00178">
    <property type="entry name" value="AA_TRNA_LIGASE_I"/>
    <property type="match status" value="1"/>
</dbReference>
<dbReference type="PANTHER" id="PTHR11956:SF5">
    <property type="entry name" value="ARGININE--TRNA LIGASE, CYTOPLASMIC"/>
    <property type="match status" value="1"/>
</dbReference>
<dbReference type="FunFam" id="1.10.730.10:FF:000008">
    <property type="entry name" value="Arginine--tRNA ligase"/>
    <property type="match status" value="1"/>
</dbReference>
<dbReference type="AlphaFoldDB" id="A0A5B1LK56"/>
<evidence type="ECO:0000256" key="8">
    <source>
        <dbReference type="ARBA" id="ARBA00022917"/>
    </source>
</evidence>
<comment type="subunit">
    <text evidence="3 11">Monomer.</text>
</comment>
<keyword evidence="4 11" id="KW-0963">Cytoplasm</keyword>
<dbReference type="PANTHER" id="PTHR11956">
    <property type="entry name" value="ARGINYL-TRNA SYNTHETASE"/>
    <property type="match status" value="1"/>
</dbReference>
<gene>
    <name evidence="11" type="primary">argS</name>
    <name evidence="15" type="ORF">F0U44_00430</name>
</gene>
<evidence type="ECO:0000256" key="2">
    <source>
        <dbReference type="ARBA" id="ARBA00005594"/>
    </source>
</evidence>
<dbReference type="SMART" id="SM00836">
    <property type="entry name" value="DALR_1"/>
    <property type="match status" value="1"/>
</dbReference>
<dbReference type="InterPro" id="IPR035684">
    <property type="entry name" value="ArgRS_core"/>
</dbReference>
<evidence type="ECO:0000256" key="9">
    <source>
        <dbReference type="ARBA" id="ARBA00023146"/>
    </source>
</evidence>
<dbReference type="InterPro" id="IPR014729">
    <property type="entry name" value="Rossmann-like_a/b/a_fold"/>
</dbReference>
<dbReference type="GO" id="GO:0005524">
    <property type="term" value="F:ATP binding"/>
    <property type="evidence" value="ECO:0007669"/>
    <property type="project" value="UniProtKB-UniRule"/>
</dbReference>
<dbReference type="GO" id="GO:0004814">
    <property type="term" value="F:arginine-tRNA ligase activity"/>
    <property type="evidence" value="ECO:0007669"/>
    <property type="project" value="UniProtKB-UniRule"/>
</dbReference>
<proteinExistence type="inferred from homology"/>
<keyword evidence="9 11" id="KW-0030">Aminoacyl-tRNA synthetase</keyword>
<evidence type="ECO:0000256" key="3">
    <source>
        <dbReference type="ARBA" id="ARBA00011245"/>
    </source>
</evidence>
<keyword evidence="5 11" id="KW-0436">Ligase</keyword>
<evidence type="ECO:0000256" key="1">
    <source>
        <dbReference type="ARBA" id="ARBA00004496"/>
    </source>
</evidence>
<evidence type="ECO:0000256" key="4">
    <source>
        <dbReference type="ARBA" id="ARBA00022490"/>
    </source>
</evidence>
<evidence type="ECO:0000259" key="14">
    <source>
        <dbReference type="SMART" id="SM01016"/>
    </source>
</evidence>
<evidence type="ECO:0000256" key="6">
    <source>
        <dbReference type="ARBA" id="ARBA00022741"/>
    </source>
</evidence>
<dbReference type="EMBL" id="VUJV01000001">
    <property type="protein sequence ID" value="KAA1420854.1"/>
    <property type="molecule type" value="Genomic_DNA"/>
</dbReference>
<dbReference type="InterPro" id="IPR009080">
    <property type="entry name" value="tRNAsynth_Ia_anticodon-bd"/>
</dbReference>
<evidence type="ECO:0000256" key="10">
    <source>
        <dbReference type="ARBA" id="ARBA00049339"/>
    </source>
</evidence>
<dbReference type="InterPro" id="IPR008909">
    <property type="entry name" value="DALR_anticod-bd"/>
</dbReference>
<protein>
    <recommendedName>
        <fullName evidence="11">Arginine--tRNA ligase</fullName>
        <ecNumber evidence="11">6.1.1.19</ecNumber>
    </recommendedName>
    <alternativeName>
        <fullName evidence="11">Arginyl-tRNA synthetase</fullName>
        <shortName evidence="11">ArgRS</shortName>
    </alternativeName>
</protein>
<keyword evidence="16" id="KW-1185">Reference proteome</keyword>
<sequence>MRRFPCGSGAVRTLPGDISARETGARRYPCQVNPAELSTTIVDALSALVAQGAITLPDGVPAEVTVERPRQKGHGDYATNVALQLSKKAGTNPRAFGELLAAELLKADGISAVEVAGPGFLNISVEAGAQGQVAAVIVAAGASYGHTETLAGRKINVEFISANPTGPLHLGHTRWAVLGDAIGRVLSTAGAEVTREFYINDRGVQMNHFAASIEAAALGEPAPEDGYKGDYIADLARRIVQDEPAIVDLPADERRTAFRERGYALQLKEQQDQLDGFNTHFDVWFSELSLHDSGSVPETLQRLKDLGHVFEDGGALWMRTTDFGDDKDRVLIKSDGELTYFASDTAYYLNKRARGFDHCIYLLGADHHGYVGRLRAMAACVGDDPDQTLDVMIGQLVKILRGGEEFRLQKRKGDLVTLDDLVQEIGVDALRYSMVRYPADSPLALDIEQITKQSNDNPVYYVQYAHARTCRMRENAADLGMSLPDDFDPALLAHERDGDLLRALAEFPRVVASAAELREPHRIARYLEDTASVFNKWYDTKECRMLPQGDEPVTAANLARLVLVVATQTVFANGLGLLGVTAPERM</sequence>
<name>A0A5B1LK56_9ACTN</name>
<keyword evidence="6 11" id="KW-0547">Nucleotide-binding</keyword>
<dbReference type="CDD" id="cd00671">
    <property type="entry name" value="ArgRS_core"/>
    <property type="match status" value="1"/>
</dbReference>
<dbReference type="Pfam" id="PF00750">
    <property type="entry name" value="tRNA-synt_1d"/>
    <property type="match status" value="1"/>
</dbReference>
<dbReference type="Pfam" id="PF05746">
    <property type="entry name" value="DALR_1"/>
    <property type="match status" value="1"/>
</dbReference>
<dbReference type="Proteomes" id="UP000325003">
    <property type="component" value="Unassembled WGS sequence"/>
</dbReference>
<reference evidence="15 16" key="1">
    <citation type="submission" date="2019-09" db="EMBL/GenBank/DDBJ databases">
        <title>Nocardioides panacisoli sp. nov., isolated from the soil of a ginseng field.</title>
        <authorList>
            <person name="Cho C."/>
        </authorList>
    </citation>
    <scope>NUCLEOTIDE SEQUENCE [LARGE SCALE GENOMIC DNA]</scope>
    <source>
        <strain evidence="15 16">BN130099</strain>
    </source>
</reference>
<reference evidence="15 16" key="2">
    <citation type="submission" date="2019-09" db="EMBL/GenBank/DDBJ databases">
        <authorList>
            <person name="Jin C."/>
        </authorList>
    </citation>
    <scope>NUCLEOTIDE SEQUENCE [LARGE SCALE GENOMIC DNA]</scope>
    <source>
        <strain evidence="15 16">BN130099</strain>
    </source>
</reference>
<evidence type="ECO:0000256" key="11">
    <source>
        <dbReference type="HAMAP-Rule" id="MF_00123"/>
    </source>
</evidence>
<accession>A0A5B1LK56</accession>
<dbReference type="NCBIfam" id="TIGR00456">
    <property type="entry name" value="argS"/>
    <property type="match status" value="1"/>
</dbReference>
<keyword evidence="7 11" id="KW-0067">ATP-binding</keyword>
<comment type="caution">
    <text evidence="15">The sequence shown here is derived from an EMBL/GenBank/DDBJ whole genome shotgun (WGS) entry which is preliminary data.</text>
</comment>
<evidence type="ECO:0000256" key="7">
    <source>
        <dbReference type="ARBA" id="ARBA00022840"/>
    </source>
</evidence>
<feature type="domain" description="Arginyl tRNA synthetase N-terminal" evidence="14">
    <location>
        <begin position="35"/>
        <end position="125"/>
    </location>
</feature>
<dbReference type="Pfam" id="PF03485">
    <property type="entry name" value="Arg_tRNA_synt_N"/>
    <property type="match status" value="1"/>
</dbReference>
<dbReference type="GO" id="GO:0006420">
    <property type="term" value="P:arginyl-tRNA aminoacylation"/>
    <property type="evidence" value="ECO:0007669"/>
    <property type="project" value="UniProtKB-UniRule"/>
</dbReference>
<dbReference type="HAMAP" id="MF_00123">
    <property type="entry name" value="Arg_tRNA_synth"/>
    <property type="match status" value="1"/>
</dbReference>
<dbReference type="InterPro" id="IPR005148">
    <property type="entry name" value="Arg-tRNA-synth_N"/>
</dbReference>
<comment type="subcellular location">
    <subcellularLocation>
        <location evidence="1 11">Cytoplasm</location>
    </subcellularLocation>
</comment>
<dbReference type="SUPFAM" id="SSF52374">
    <property type="entry name" value="Nucleotidylyl transferase"/>
    <property type="match status" value="1"/>
</dbReference>
<dbReference type="InterPro" id="IPR001278">
    <property type="entry name" value="Arg-tRNA-ligase"/>
</dbReference>
<dbReference type="EC" id="6.1.1.19" evidence="11"/>
<dbReference type="Gene3D" id="3.40.50.620">
    <property type="entry name" value="HUPs"/>
    <property type="match status" value="1"/>
</dbReference>
<organism evidence="15 16">
    <name type="scientific">Nocardioides humilatus</name>
    <dbReference type="NCBI Taxonomy" id="2607660"/>
    <lineage>
        <taxon>Bacteria</taxon>
        <taxon>Bacillati</taxon>
        <taxon>Actinomycetota</taxon>
        <taxon>Actinomycetes</taxon>
        <taxon>Propionibacteriales</taxon>
        <taxon>Nocardioidaceae</taxon>
        <taxon>Nocardioides</taxon>
    </lineage>
</organism>
<evidence type="ECO:0000313" key="16">
    <source>
        <dbReference type="Proteomes" id="UP000325003"/>
    </source>
</evidence>